<dbReference type="InterPro" id="IPR052193">
    <property type="entry name" value="Peptidase_C59"/>
</dbReference>
<dbReference type="Pfam" id="PF02275">
    <property type="entry name" value="CBAH"/>
    <property type="match status" value="1"/>
</dbReference>
<reference evidence="4 5" key="1">
    <citation type="submission" date="2019-02" db="EMBL/GenBank/DDBJ databases">
        <title>Deep-cultivation of Planctomycetes and their phenomic and genomic characterization uncovers novel biology.</title>
        <authorList>
            <person name="Wiegand S."/>
            <person name="Jogler M."/>
            <person name="Boedeker C."/>
            <person name="Pinto D."/>
            <person name="Vollmers J."/>
            <person name="Rivas-Marin E."/>
            <person name="Kohn T."/>
            <person name="Peeters S.H."/>
            <person name="Heuer A."/>
            <person name="Rast P."/>
            <person name="Oberbeckmann S."/>
            <person name="Bunk B."/>
            <person name="Jeske O."/>
            <person name="Meyerdierks A."/>
            <person name="Storesund J.E."/>
            <person name="Kallscheuer N."/>
            <person name="Luecker S."/>
            <person name="Lage O.M."/>
            <person name="Pohl T."/>
            <person name="Merkel B.J."/>
            <person name="Hornburger P."/>
            <person name="Mueller R.-W."/>
            <person name="Bruemmer F."/>
            <person name="Labrenz M."/>
            <person name="Spormann A.M."/>
            <person name="Op den Camp H."/>
            <person name="Overmann J."/>
            <person name="Amann R."/>
            <person name="Jetten M.S.M."/>
            <person name="Mascher T."/>
            <person name="Medema M.H."/>
            <person name="Devos D.P."/>
            <person name="Kaster A.-K."/>
            <person name="Ovreas L."/>
            <person name="Rohde M."/>
            <person name="Galperin M.Y."/>
            <person name="Jogler C."/>
        </authorList>
    </citation>
    <scope>NUCLEOTIDE SEQUENCE [LARGE SCALE GENOMIC DNA]</scope>
    <source>
        <strain evidence="4 5">ETA_A8</strain>
    </source>
</reference>
<dbReference type="AlphaFoldDB" id="A0A517YKN1"/>
<evidence type="ECO:0000256" key="2">
    <source>
        <dbReference type="ARBA" id="ARBA00022801"/>
    </source>
</evidence>
<dbReference type="GO" id="GO:0045302">
    <property type="term" value="F:choloylglycine hydrolase activity"/>
    <property type="evidence" value="ECO:0007669"/>
    <property type="project" value="UniProtKB-EC"/>
</dbReference>
<dbReference type="Proteomes" id="UP000315017">
    <property type="component" value="Chromosome"/>
</dbReference>
<sequence length="357" mass="38983">MCLRIERIATSSRLSALLIVAAVAAVLSSLHYAEACTRAIYFGKEGQTVTGRSMDWVEDMHTNLWVFPRGMKRDGGLGKGSLQWTSKYGSVVASVYEGGSADGMNEKGFVANLLYLAESEYPAADDKRPGVCITAWAQYLLDNFATVSEAVAEVEKEAFRIVPVVAPNGAKGTVHMAISDPTGDSAIFEYVQGKLVIHHAREHQVMTNSPTYDKQLAINEYWKEFDGAVMLPGTVRAADRFARASYYINACQQSADAREAVAAVFSVMRNVSVPRGIRKQGAPNVSSTIWRTAADQKNRVYFYEDTNSPGALWVKLDKIDFQASAGVRKLTLAGKLDVVGDQTANFAPSEPFKFLAP</sequence>
<dbReference type="SUPFAM" id="SSF56235">
    <property type="entry name" value="N-terminal nucleophile aminohydrolases (Ntn hydrolases)"/>
    <property type="match status" value="1"/>
</dbReference>
<accession>A0A517YKN1</accession>
<protein>
    <submittedName>
        <fullName evidence="4">Choloylglycine hydrolase</fullName>
        <ecNumber evidence="4">3.5.1.24</ecNumber>
    </submittedName>
</protein>
<keyword evidence="5" id="KW-1185">Reference proteome</keyword>
<dbReference type="Gene3D" id="3.60.60.10">
    <property type="entry name" value="Penicillin V Acylase, Chain A"/>
    <property type="match status" value="1"/>
</dbReference>
<evidence type="ECO:0000313" key="5">
    <source>
        <dbReference type="Proteomes" id="UP000315017"/>
    </source>
</evidence>
<evidence type="ECO:0000259" key="3">
    <source>
        <dbReference type="Pfam" id="PF02275"/>
    </source>
</evidence>
<dbReference type="PANTHER" id="PTHR35527:SF2">
    <property type="entry name" value="HYDROLASE"/>
    <property type="match status" value="1"/>
</dbReference>
<dbReference type="OrthoDB" id="9794717at2"/>
<name>A0A517YKN1_9BACT</name>
<dbReference type="EMBL" id="CP036274">
    <property type="protein sequence ID" value="QDU30778.1"/>
    <property type="molecule type" value="Genomic_DNA"/>
</dbReference>
<dbReference type="EC" id="3.5.1.24" evidence="4"/>
<comment type="similarity">
    <text evidence="1">Belongs to the peptidase C59 family.</text>
</comment>
<dbReference type="PANTHER" id="PTHR35527">
    <property type="entry name" value="CHOLOYLGLYCINE HYDROLASE"/>
    <property type="match status" value="1"/>
</dbReference>
<evidence type="ECO:0000256" key="1">
    <source>
        <dbReference type="ARBA" id="ARBA00006625"/>
    </source>
</evidence>
<dbReference type="KEGG" id="aagg:ETAA8_59270"/>
<organism evidence="4 5">
    <name type="scientific">Anatilimnocola aggregata</name>
    <dbReference type="NCBI Taxonomy" id="2528021"/>
    <lineage>
        <taxon>Bacteria</taxon>
        <taxon>Pseudomonadati</taxon>
        <taxon>Planctomycetota</taxon>
        <taxon>Planctomycetia</taxon>
        <taxon>Pirellulales</taxon>
        <taxon>Pirellulaceae</taxon>
        <taxon>Anatilimnocola</taxon>
    </lineage>
</organism>
<dbReference type="InterPro" id="IPR029132">
    <property type="entry name" value="CBAH/NAAA_C"/>
</dbReference>
<dbReference type="RefSeq" id="WP_145096804.1">
    <property type="nucleotide sequence ID" value="NZ_CP036274.1"/>
</dbReference>
<dbReference type="InterPro" id="IPR029055">
    <property type="entry name" value="Ntn_hydrolases_N"/>
</dbReference>
<feature type="domain" description="Choloylglycine hydrolase/NAAA C-terminal" evidence="3">
    <location>
        <begin position="36"/>
        <end position="321"/>
    </location>
</feature>
<evidence type="ECO:0000313" key="4">
    <source>
        <dbReference type="EMBL" id="QDU30778.1"/>
    </source>
</evidence>
<proteinExistence type="inferred from homology"/>
<gene>
    <name evidence="4" type="primary">cbh</name>
    <name evidence="4" type="ORF">ETAA8_59270</name>
</gene>
<dbReference type="CDD" id="cd01902">
    <property type="entry name" value="Ntn_CGH"/>
    <property type="match status" value="1"/>
</dbReference>
<keyword evidence="2 4" id="KW-0378">Hydrolase</keyword>